<dbReference type="EMBL" id="CP045652">
    <property type="protein sequence ID" value="QGA27982.1"/>
    <property type="molecule type" value="Genomic_DNA"/>
</dbReference>
<gene>
    <name evidence="3" type="ORF">GFH32_17330</name>
</gene>
<sequence>MRKERFEYLYEKYLKGDCTSEEFDEIKAYFASLEGREAILKTPDELNEFIVGDIKLDEKRSESIFLSIINSDNKNVVSFWKREWLLIVSAASVLLLSLSWLYYYKQNQFEPIRYSNNTDAIKTLKLSDQSLIYLQPGATLTQLSPFNKADSIRKIALVGEGFFAVAKNPKQPFVLVANDKMTVRVLGTRFNANFSNENCAVVLTDGSILVDAAKEKYLLKPEDKINLDLQTNVISLQKVDTLLYNSWIEGNLYFKDVDVDRVIDKLQQAYPTTKFHKSIKSKQLKFTGYLPRYDLHRAVDILEKTFENHNLSIIEN</sequence>
<dbReference type="Pfam" id="PF04773">
    <property type="entry name" value="FecR"/>
    <property type="match status" value="1"/>
</dbReference>
<keyword evidence="1" id="KW-0812">Transmembrane</keyword>
<dbReference type="PANTHER" id="PTHR30273:SF2">
    <property type="entry name" value="PROTEIN FECR"/>
    <property type="match status" value="1"/>
</dbReference>
<evidence type="ECO:0000259" key="2">
    <source>
        <dbReference type="Pfam" id="PF04773"/>
    </source>
</evidence>
<evidence type="ECO:0000256" key="1">
    <source>
        <dbReference type="SAM" id="Phobius"/>
    </source>
</evidence>
<evidence type="ECO:0000313" key="3">
    <source>
        <dbReference type="EMBL" id="QGA27982.1"/>
    </source>
</evidence>
<dbReference type="KEGG" id="sphe:GFH32_17330"/>
<feature type="transmembrane region" description="Helical" evidence="1">
    <location>
        <begin position="84"/>
        <end position="103"/>
    </location>
</feature>
<dbReference type="Proteomes" id="UP000326921">
    <property type="component" value="Chromosome"/>
</dbReference>
<reference evidence="3 4" key="1">
    <citation type="submission" date="2019-10" db="EMBL/GenBank/DDBJ databases">
        <authorList>
            <person name="Dong K."/>
        </authorList>
    </citation>
    <scope>NUCLEOTIDE SEQUENCE [LARGE SCALE GENOMIC DNA]</scope>
    <source>
        <strain evidence="4">dk4302</strain>
    </source>
</reference>
<dbReference type="PIRSF" id="PIRSF018266">
    <property type="entry name" value="FecR"/>
    <property type="match status" value="1"/>
</dbReference>
<keyword evidence="4" id="KW-1185">Reference proteome</keyword>
<feature type="domain" description="FecR protein" evidence="2">
    <location>
        <begin position="115"/>
        <end position="208"/>
    </location>
</feature>
<keyword evidence="1" id="KW-1133">Transmembrane helix</keyword>
<keyword evidence="1" id="KW-0472">Membrane</keyword>
<dbReference type="GO" id="GO:0016989">
    <property type="term" value="F:sigma factor antagonist activity"/>
    <property type="evidence" value="ECO:0007669"/>
    <property type="project" value="TreeGrafter"/>
</dbReference>
<dbReference type="Gene3D" id="3.55.50.30">
    <property type="match status" value="1"/>
</dbReference>
<evidence type="ECO:0000313" key="4">
    <source>
        <dbReference type="Proteomes" id="UP000326921"/>
    </source>
</evidence>
<organism evidence="3 4">
    <name type="scientific">Sphingobacterium zhuxiongii</name>
    <dbReference type="NCBI Taxonomy" id="2662364"/>
    <lineage>
        <taxon>Bacteria</taxon>
        <taxon>Pseudomonadati</taxon>
        <taxon>Bacteroidota</taxon>
        <taxon>Sphingobacteriia</taxon>
        <taxon>Sphingobacteriales</taxon>
        <taxon>Sphingobacteriaceae</taxon>
        <taxon>Sphingobacterium</taxon>
    </lineage>
</organism>
<accession>A0A5Q0QJ06</accession>
<dbReference type="InterPro" id="IPR006860">
    <property type="entry name" value="FecR"/>
</dbReference>
<proteinExistence type="predicted"/>
<dbReference type="PANTHER" id="PTHR30273">
    <property type="entry name" value="PERIPLASMIC SIGNAL SENSOR AND SIGMA FACTOR ACTIVATOR FECR-RELATED"/>
    <property type="match status" value="1"/>
</dbReference>
<dbReference type="InterPro" id="IPR012373">
    <property type="entry name" value="Ferrdict_sens_TM"/>
</dbReference>
<dbReference type="RefSeq" id="WP_153512810.1">
    <property type="nucleotide sequence ID" value="NZ_CP045652.1"/>
</dbReference>
<protein>
    <submittedName>
        <fullName evidence="3">DUF4974 domain-containing protein</fullName>
    </submittedName>
</protein>
<dbReference type="AlphaFoldDB" id="A0A5Q0QJ06"/>
<dbReference type="Gene3D" id="2.60.120.1440">
    <property type="match status" value="1"/>
</dbReference>
<name>A0A5Q0QJ06_9SPHI</name>